<sequence>MLPAVARLLCDLVLPPRCAMCGVEVSGDGGLCPACFAGVRFLVDGLCDRCGTLLPTGQRAGCCPTCLDHPPLYQRARSVFVYDQDSRSLILRLKHGDRSDLAPVLARWLARCGRDLLEDSDLIVPVPLHWRRLFLRRYNQAALLARRLGPGVYLPDLLYRTRWTRSQGEFDHHQGARTQRLANVRQAFAVRKPQRLAGRRVLLVDDVLTTGATVEECTRCLLDAGAQAVSVLTVARAVLHHDESRPRGEAP</sequence>
<protein>
    <submittedName>
        <fullName evidence="4">ComF family protein</fullName>
    </submittedName>
</protein>
<evidence type="ECO:0000256" key="1">
    <source>
        <dbReference type="ARBA" id="ARBA00008007"/>
    </source>
</evidence>
<organism evidence="4 5">
    <name type="scientific">Insolitispirillum peregrinum</name>
    <dbReference type="NCBI Taxonomy" id="80876"/>
    <lineage>
        <taxon>Bacteria</taxon>
        <taxon>Pseudomonadati</taxon>
        <taxon>Pseudomonadota</taxon>
        <taxon>Alphaproteobacteria</taxon>
        <taxon>Rhodospirillales</taxon>
        <taxon>Novispirillaceae</taxon>
        <taxon>Insolitispirillum</taxon>
    </lineage>
</organism>
<keyword evidence="5" id="KW-1185">Reference proteome</keyword>
<dbReference type="CDD" id="cd06223">
    <property type="entry name" value="PRTases_typeI"/>
    <property type="match status" value="1"/>
</dbReference>
<dbReference type="Pfam" id="PF00156">
    <property type="entry name" value="Pribosyltran"/>
    <property type="match status" value="1"/>
</dbReference>
<dbReference type="RefSeq" id="WP_322099121.1">
    <property type="nucleotide sequence ID" value="NZ_FTOA01000003.1"/>
</dbReference>
<evidence type="ECO:0000313" key="4">
    <source>
        <dbReference type="EMBL" id="SIS74804.1"/>
    </source>
</evidence>
<dbReference type="SUPFAM" id="SSF53271">
    <property type="entry name" value="PRTase-like"/>
    <property type="match status" value="1"/>
</dbReference>
<dbReference type="AlphaFoldDB" id="A0A1N7LLZ1"/>
<accession>A0A1N7LLZ1</accession>
<feature type="domain" description="Double zinc ribbon" evidence="3">
    <location>
        <begin position="10"/>
        <end position="67"/>
    </location>
</feature>
<gene>
    <name evidence="4" type="ORF">SAMN05421779_103412</name>
</gene>
<dbReference type="InterPro" id="IPR044005">
    <property type="entry name" value="DZR_2"/>
</dbReference>
<dbReference type="Proteomes" id="UP000185678">
    <property type="component" value="Unassembled WGS sequence"/>
</dbReference>
<dbReference type="Pfam" id="PF18912">
    <property type="entry name" value="DZR_2"/>
    <property type="match status" value="1"/>
</dbReference>
<feature type="domain" description="Phosphoribosyltransferase" evidence="2">
    <location>
        <begin position="162"/>
        <end position="235"/>
    </location>
</feature>
<dbReference type="PANTHER" id="PTHR47505">
    <property type="entry name" value="DNA UTILIZATION PROTEIN YHGH"/>
    <property type="match status" value="1"/>
</dbReference>
<dbReference type="STRING" id="80876.SAMN05421779_103412"/>
<reference evidence="4 5" key="1">
    <citation type="submission" date="2017-01" db="EMBL/GenBank/DDBJ databases">
        <authorList>
            <person name="Mah S.A."/>
            <person name="Swanson W.J."/>
            <person name="Moy G.W."/>
            <person name="Vacquier V.D."/>
        </authorList>
    </citation>
    <scope>NUCLEOTIDE SEQUENCE [LARGE SCALE GENOMIC DNA]</scope>
    <source>
        <strain evidence="4 5">DSM 11589</strain>
    </source>
</reference>
<evidence type="ECO:0000259" key="2">
    <source>
        <dbReference type="Pfam" id="PF00156"/>
    </source>
</evidence>
<dbReference type="PANTHER" id="PTHR47505:SF1">
    <property type="entry name" value="DNA UTILIZATION PROTEIN YHGH"/>
    <property type="match status" value="1"/>
</dbReference>
<evidence type="ECO:0000313" key="5">
    <source>
        <dbReference type="Proteomes" id="UP000185678"/>
    </source>
</evidence>
<dbReference type="InterPro" id="IPR000836">
    <property type="entry name" value="PRTase_dom"/>
</dbReference>
<dbReference type="EMBL" id="FTOA01000003">
    <property type="protein sequence ID" value="SIS74804.1"/>
    <property type="molecule type" value="Genomic_DNA"/>
</dbReference>
<dbReference type="Gene3D" id="3.40.50.2020">
    <property type="match status" value="1"/>
</dbReference>
<proteinExistence type="inferred from homology"/>
<dbReference type="InterPro" id="IPR051910">
    <property type="entry name" value="ComF/GntX_DNA_util-trans"/>
</dbReference>
<name>A0A1N7LLZ1_9PROT</name>
<evidence type="ECO:0000259" key="3">
    <source>
        <dbReference type="Pfam" id="PF18912"/>
    </source>
</evidence>
<comment type="similarity">
    <text evidence="1">Belongs to the ComF/GntX family.</text>
</comment>
<dbReference type="InterPro" id="IPR029057">
    <property type="entry name" value="PRTase-like"/>
</dbReference>